<dbReference type="EMBL" id="BSPG01000018">
    <property type="protein sequence ID" value="GLS45143.1"/>
    <property type="molecule type" value="Genomic_DNA"/>
</dbReference>
<keyword evidence="4" id="KW-1185">Reference proteome</keyword>
<evidence type="ECO:0000313" key="2">
    <source>
        <dbReference type="EMBL" id="MBB3904195.1"/>
    </source>
</evidence>
<reference evidence="1" key="4">
    <citation type="submission" date="2023-01" db="EMBL/GenBank/DDBJ databases">
        <title>Draft genome sequence of Methylobacterium brachythecii strain NBRC 107710.</title>
        <authorList>
            <person name="Sun Q."/>
            <person name="Mori K."/>
        </authorList>
    </citation>
    <scope>NUCLEOTIDE SEQUENCE</scope>
    <source>
        <strain evidence="1">NBRC 107710</strain>
    </source>
</reference>
<accession>A0A7W6AIX5</accession>
<evidence type="ECO:0000313" key="4">
    <source>
        <dbReference type="Proteomes" id="UP001156881"/>
    </source>
</evidence>
<name>A0A7W6AIX5_9HYPH</name>
<proteinExistence type="predicted"/>
<reference evidence="4" key="2">
    <citation type="journal article" date="2019" name="Int. J. Syst. Evol. Microbiol.">
        <title>The Global Catalogue of Microorganisms (GCM) 10K type strain sequencing project: providing services to taxonomists for standard genome sequencing and annotation.</title>
        <authorList>
            <consortium name="The Broad Institute Genomics Platform"/>
            <consortium name="The Broad Institute Genome Sequencing Center for Infectious Disease"/>
            <person name="Wu L."/>
            <person name="Ma J."/>
        </authorList>
    </citation>
    <scope>NUCLEOTIDE SEQUENCE [LARGE SCALE GENOMIC DNA]</scope>
    <source>
        <strain evidence="4">NBRC 107710</strain>
    </source>
</reference>
<dbReference type="Proteomes" id="UP000517759">
    <property type="component" value="Unassembled WGS sequence"/>
</dbReference>
<dbReference type="Proteomes" id="UP001156881">
    <property type="component" value="Unassembled WGS sequence"/>
</dbReference>
<reference evidence="2 3" key="3">
    <citation type="submission" date="2020-08" db="EMBL/GenBank/DDBJ databases">
        <title>Genomic Encyclopedia of Type Strains, Phase IV (KMG-IV): sequencing the most valuable type-strain genomes for metagenomic binning, comparative biology and taxonomic classification.</title>
        <authorList>
            <person name="Goeker M."/>
        </authorList>
    </citation>
    <scope>NUCLEOTIDE SEQUENCE [LARGE SCALE GENOMIC DNA]</scope>
    <source>
        <strain evidence="2 3">DSM 24105</strain>
    </source>
</reference>
<gene>
    <name evidence="1" type="ORF">GCM10007884_31320</name>
    <name evidence="2" type="ORF">GGR33_003714</name>
</gene>
<dbReference type="AlphaFoldDB" id="A0A7W6AIX5"/>
<comment type="caution">
    <text evidence="2">The sequence shown here is derived from an EMBL/GenBank/DDBJ whole genome shotgun (WGS) entry which is preliminary data.</text>
</comment>
<organism evidence="2 3">
    <name type="scientific">Methylobacterium brachythecii</name>
    <dbReference type="NCBI Taxonomy" id="1176177"/>
    <lineage>
        <taxon>Bacteria</taxon>
        <taxon>Pseudomonadati</taxon>
        <taxon>Pseudomonadota</taxon>
        <taxon>Alphaproteobacteria</taxon>
        <taxon>Hyphomicrobiales</taxon>
        <taxon>Methylobacteriaceae</taxon>
        <taxon>Methylobacterium</taxon>
    </lineage>
</organism>
<reference evidence="1" key="1">
    <citation type="journal article" date="2014" name="Int. J. Syst. Evol. Microbiol.">
        <title>Complete genome of a new Firmicutes species belonging to the dominant human colonic microbiota ('Ruminococcus bicirculans') reveals two chromosomes and a selective capacity to utilize plant glucans.</title>
        <authorList>
            <consortium name="NISC Comparative Sequencing Program"/>
            <person name="Wegmann U."/>
            <person name="Louis P."/>
            <person name="Goesmann A."/>
            <person name="Henrissat B."/>
            <person name="Duncan S.H."/>
            <person name="Flint H.J."/>
        </authorList>
    </citation>
    <scope>NUCLEOTIDE SEQUENCE</scope>
    <source>
        <strain evidence="1">NBRC 107710</strain>
    </source>
</reference>
<evidence type="ECO:0000313" key="3">
    <source>
        <dbReference type="Proteomes" id="UP000517759"/>
    </source>
</evidence>
<protein>
    <submittedName>
        <fullName evidence="2">Uncharacterized protein</fullName>
    </submittedName>
</protein>
<dbReference type="RefSeq" id="WP_183507833.1">
    <property type="nucleotide sequence ID" value="NZ_BSPG01000018.1"/>
</dbReference>
<dbReference type="EMBL" id="JACIDN010000007">
    <property type="protein sequence ID" value="MBB3904195.1"/>
    <property type="molecule type" value="Genomic_DNA"/>
</dbReference>
<sequence length="72" mass="7818">MAGYTQKQVDSLKQAIGSGALTVDYPERGRITYRSLAEMRQILIDMERDIAGAAGGGRTRTRRIVMTTSGGL</sequence>
<evidence type="ECO:0000313" key="1">
    <source>
        <dbReference type="EMBL" id="GLS45143.1"/>
    </source>
</evidence>
<dbReference type="NCBIfam" id="NF047331">
    <property type="entry name" value="phage_HTJ"/>
    <property type="match status" value="1"/>
</dbReference>